<evidence type="ECO:0000256" key="2">
    <source>
        <dbReference type="SAM" id="Phobius"/>
    </source>
</evidence>
<reference evidence="3 4" key="1">
    <citation type="submission" date="2018-10" db="EMBL/GenBank/DDBJ databases">
        <title>Sequencing the genomes of 1000 actinobacteria strains.</title>
        <authorList>
            <person name="Klenk H.-P."/>
        </authorList>
    </citation>
    <scope>NUCLEOTIDE SEQUENCE [LARGE SCALE GENOMIC DNA]</scope>
    <source>
        <strain evidence="3 4">DSM 17894</strain>
    </source>
</reference>
<dbReference type="Proteomes" id="UP000280008">
    <property type="component" value="Unassembled WGS sequence"/>
</dbReference>
<evidence type="ECO:0000256" key="1">
    <source>
        <dbReference type="SAM" id="MobiDB-lite"/>
    </source>
</evidence>
<keyword evidence="2" id="KW-0472">Membrane</keyword>
<keyword evidence="2" id="KW-1133">Transmembrane helix</keyword>
<proteinExistence type="predicted"/>
<feature type="transmembrane region" description="Helical" evidence="2">
    <location>
        <begin position="40"/>
        <end position="60"/>
    </location>
</feature>
<name>A0A495IH33_9MICO</name>
<keyword evidence="2" id="KW-0812">Transmembrane</keyword>
<dbReference type="AlphaFoldDB" id="A0A495IH33"/>
<comment type="caution">
    <text evidence="3">The sequence shown here is derived from an EMBL/GenBank/DDBJ whole genome shotgun (WGS) entry which is preliminary data.</text>
</comment>
<evidence type="ECO:0000313" key="3">
    <source>
        <dbReference type="EMBL" id="RKR75264.1"/>
    </source>
</evidence>
<feature type="region of interest" description="Disordered" evidence="1">
    <location>
        <begin position="1"/>
        <end position="30"/>
    </location>
</feature>
<keyword evidence="4" id="KW-1185">Reference proteome</keyword>
<dbReference type="EMBL" id="RBKS01000001">
    <property type="protein sequence ID" value="RKR75264.1"/>
    <property type="molecule type" value="Genomic_DNA"/>
</dbReference>
<organism evidence="3 4">
    <name type="scientific">Frondihabitans australicus</name>
    <dbReference type="NCBI Taxonomy" id="386892"/>
    <lineage>
        <taxon>Bacteria</taxon>
        <taxon>Bacillati</taxon>
        <taxon>Actinomycetota</taxon>
        <taxon>Actinomycetes</taxon>
        <taxon>Micrococcales</taxon>
        <taxon>Microbacteriaceae</taxon>
        <taxon>Frondihabitans</taxon>
    </lineage>
</organism>
<feature type="compositionally biased region" description="Pro residues" evidence="1">
    <location>
        <begin position="19"/>
        <end position="30"/>
    </location>
</feature>
<protein>
    <submittedName>
        <fullName evidence="3">Uncharacterized protein</fullName>
    </submittedName>
</protein>
<gene>
    <name evidence="3" type="ORF">C8E83_2403</name>
</gene>
<accession>A0A495IH33</accession>
<feature type="transmembrane region" description="Helical" evidence="2">
    <location>
        <begin position="72"/>
        <end position="92"/>
    </location>
</feature>
<sequence>MGGDDEAPDGFERLGFAPDPAPEAPATQPKPPWWVSGRSLVASAIIGGVWWAVFVVRLIALLTGAQTNGLDITLLVASGLLGLAYVPSVVYFTRRRRA</sequence>
<dbReference type="RefSeq" id="WP_121370080.1">
    <property type="nucleotide sequence ID" value="NZ_RBKS01000001.1"/>
</dbReference>
<evidence type="ECO:0000313" key="4">
    <source>
        <dbReference type="Proteomes" id="UP000280008"/>
    </source>
</evidence>